<comment type="caution">
    <text evidence="2">The sequence shown here is derived from an EMBL/GenBank/DDBJ whole genome shotgun (WGS) entry which is preliminary data.</text>
</comment>
<keyword evidence="3" id="KW-1185">Reference proteome</keyword>
<dbReference type="Proteomes" id="UP001199106">
    <property type="component" value="Unassembled WGS sequence"/>
</dbReference>
<feature type="chain" id="PRO_5042267319" evidence="1">
    <location>
        <begin position="26"/>
        <end position="142"/>
    </location>
</feature>
<organism evidence="2 3">
    <name type="scientific">Alternaria panax</name>
    <dbReference type="NCBI Taxonomy" id="48097"/>
    <lineage>
        <taxon>Eukaryota</taxon>
        <taxon>Fungi</taxon>
        <taxon>Dikarya</taxon>
        <taxon>Ascomycota</taxon>
        <taxon>Pezizomycotina</taxon>
        <taxon>Dothideomycetes</taxon>
        <taxon>Pleosporomycetidae</taxon>
        <taxon>Pleosporales</taxon>
        <taxon>Pleosporineae</taxon>
        <taxon>Pleosporaceae</taxon>
        <taxon>Alternaria</taxon>
        <taxon>Alternaria sect. Panax</taxon>
    </lineage>
</organism>
<dbReference type="AlphaFoldDB" id="A0AAD4FDP8"/>
<evidence type="ECO:0000256" key="1">
    <source>
        <dbReference type="SAM" id="SignalP"/>
    </source>
</evidence>
<keyword evidence="1" id="KW-0732">Signal</keyword>
<feature type="signal peptide" evidence="1">
    <location>
        <begin position="1"/>
        <end position="25"/>
    </location>
</feature>
<gene>
    <name evidence="2" type="ORF">G6011_02090</name>
</gene>
<sequence>MSQPSAPTALPLFLWLDVLAQGIDAGDHGLTRVGYSLDARGFMQYQRHRWQQREEYNQGDNDTICDNLGIVIQSLCNNKFVPDDDEFRSCRLDLYARKMLVEIEDDANLKLTGLLDWDAGFAYSCPKFVACRAPFYLWLSEY</sequence>
<accession>A0AAD4FDP8</accession>
<evidence type="ECO:0000313" key="3">
    <source>
        <dbReference type="Proteomes" id="UP001199106"/>
    </source>
</evidence>
<dbReference type="EMBL" id="JAANER010000006">
    <property type="protein sequence ID" value="KAG9188167.1"/>
    <property type="molecule type" value="Genomic_DNA"/>
</dbReference>
<reference evidence="2" key="1">
    <citation type="submission" date="2021-07" db="EMBL/GenBank/DDBJ databases">
        <title>Genome Resource of American Ginseng Black Spot Pathogen Alternaria panax.</title>
        <authorList>
            <person name="Qiu C."/>
            <person name="Wang W."/>
            <person name="Liu Z."/>
        </authorList>
    </citation>
    <scope>NUCLEOTIDE SEQUENCE</scope>
    <source>
        <strain evidence="2">BNCC115425</strain>
    </source>
</reference>
<proteinExistence type="predicted"/>
<evidence type="ECO:0000313" key="2">
    <source>
        <dbReference type="EMBL" id="KAG9188167.1"/>
    </source>
</evidence>
<protein>
    <submittedName>
        <fullName evidence="2">Uncharacterized protein</fullName>
    </submittedName>
</protein>
<name>A0AAD4FDP8_9PLEO</name>